<dbReference type="InterPro" id="IPR006439">
    <property type="entry name" value="HAD-SF_hydro_IA"/>
</dbReference>
<dbReference type="SFLD" id="SFLDG01129">
    <property type="entry name" value="C1.5:_HAD__Beta-PGM__Phosphata"/>
    <property type="match status" value="1"/>
</dbReference>
<dbReference type="Proteomes" id="UP000013243">
    <property type="component" value="Chromosome"/>
</dbReference>
<dbReference type="RefSeq" id="WP_040641197.1">
    <property type="nucleotide sequence ID" value="NZ_CP015230.1"/>
</dbReference>
<dbReference type="GeneID" id="28249419"/>
<keyword evidence="1" id="KW-0378">Hydrolase</keyword>
<dbReference type="OrthoDB" id="9782449at2"/>
<evidence type="ECO:0000313" key="2">
    <source>
        <dbReference type="Proteomes" id="UP000013243"/>
    </source>
</evidence>
<dbReference type="CDD" id="cd07505">
    <property type="entry name" value="HAD_BPGM-like"/>
    <property type="match status" value="1"/>
</dbReference>
<evidence type="ECO:0000313" key="1">
    <source>
        <dbReference type="EMBL" id="ANP40365.1"/>
    </source>
</evidence>
<dbReference type="SFLD" id="SFLDS00003">
    <property type="entry name" value="Haloacid_Dehalogenase"/>
    <property type="match status" value="1"/>
</dbReference>
<protein>
    <submittedName>
        <fullName evidence="1">HAD family hydrolase</fullName>
    </submittedName>
</protein>
<dbReference type="PANTHER" id="PTHR43481">
    <property type="entry name" value="FRUCTOSE-1-PHOSPHATE PHOSPHATASE"/>
    <property type="match status" value="1"/>
</dbReference>
<dbReference type="PANTHER" id="PTHR43481:SF4">
    <property type="entry name" value="GLYCEROL-1-PHOSPHATE PHOSPHOHYDROLASE 1-RELATED"/>
    <property type="match status" value="1"/>
</dbReference>
<accession>A0A1B1A1A0</accession>
<name>A0A1B1A1A0_9RHOB</name>
<dbReference type="NCBIfam" id="TIGR01509">
    <property type="entry name" value="HAD-SF-IA-v3"/>
    <property type="match status" value="1"/>
</dbReference>
<dbReference type="GO" id="GO:0050308">
    <property type="term" value="F:sugar-phosphatase activity"/>
    <property type="evidence" value="ECO:0007669"/>
    <property type="project" value="TreeGrafter"/>
</dbReference>
<dbReference type="Pfam" id="PF13419">
    <property type="entry name" value="HAD_2"/>
    <property type="match status" value="1"/>
</dbReference>
<gene>
    <name evidence="1" type="ORF">K529_006265</name>
</gene>
<dbReference type="EMBL" id="CP015230">
    <property type="protein sequence ID" value="ANP40365.1"/>
    <property type="molecule type" value="Genomic_DNA"/>
</dbReference>
<dbReference type="AlphaFoldDB" id="A0A1B1A1A0"/>
<dbReference type="KEGG" id="rmb:K529_006265"/>
<dbReference type="InterPro" id="IPR023198">
    <property type="entry name" value="PGP-like_dom2"/>
</dbReference>
<organism evidence="1 2">
    <name type="scientific">Tritonibacter mobilis F1926</name>
    <dbReference type="NCBI Taxonomy" id="1265309"/>
    <lineage>
        <taxon>Bacteria</taxon>
        <taxon>Pseudomonadati</taxon>
        <taxon>Pseudomonadota</taxon>
        <taxon>Alphaproteobacteria</taxon>
        <taxon>Rhodobacterales</taxon>
        <taxon>Paracoccaceae</taxon>
        <taxon>Tritonibacter</taxon>
    </lineage>
</organism>
<sequence length="229" mass="24721">MPAAYLFDMDGLLLDTEQLTLDAFLDCAPEFDLDPEAMRPFFMGLIGTAKAQGEQMVRDFIGPDRDFEALDQAWQYHSQKRMAGGIPVKPTVADTLKTLYAEGHAMAVVTSTLGDKARHHLDRAGLLPCFRAVIGGDEVRANKPDPAPYLQGADTLGVAANQCAAFEDSDLGITAAARAGCFAVQIPDLRPASRAFPEVGQRFAPTLKDAVAAARAHFGQQKTRLDLTN</sequence>
<dbReference type="STRING" id="1265309.K529_006265"/>
<dbReference type="InterPro" id="IPR041492">
    <property type="entry name" value="HAD_2"/>
</dbReference>
<dbReference type="InterPro" id="IPR051806">
    <property type="entry name" value="HAD-like_SPP"/>
</dbReference>
<dbReference type="Gene3D" id="3.40.50.1000">
    <property type="entry name" value="HAD superfamily/HAD-like"/>
    <property type="match status" value="1"/>
</dbReference>
<dbReference type="InterPro" id="IPR023214">
    <property type="entry name" value="HAD_sf"/>
</dbReference>
<dbReference type="Gene3D" id="1.10.150.240">
    <property type="entry name" value="Putative phosphatase, domain 2"/>
    <property type="match status" value="1"/>
</dbReference>
<proteinExistence type="predicted"/>
<dbReference type="SUPFAM" id="SSF56784">
    <property type="entry name" value="HAD-like"/>
    <property type="match status" value="1"/>
</dbReference>
<dbReference type="InterPro" id="IPR036412">
    <property type="entry name" value="HAD-like_sf"/>
</dbReference>
<reference evidence="1 2" key="1">
    <citation type="journal article" date="2016" name="ISME J.">
        <title>Global occurrence and heterogeneity of the Roseobacter-clade species Ruegeria mobilis.</title>
        <authorList>
            <person name="Sonnenschein E."/>
            <person name="Gram L."/>
        </authorList>
    </citation>
    <scope>NUCLEOTIDE SEQUENCE [LARGE SCALE GENOMIC DNA]</scope>
    <source>
        <strain evidence="1 2">F1926</strain>
    </source>
</reference>